<dbReference type="SUPFAM" id="SSF46565">
    <property type="entry name" value="Chaperone J-domain"/>
    <property type="match status" value="1"/>
</dbReference>
<dbReference type="EMBL" id="MU853754">
    <property type="protein sequence ID" value="KAK3945503.1"/>
    <property type="molecule type" value="Genomic_DNA"/>
</dbReference>
<proteinExistence type="predicted"/>
<evidence type="ECO:0000313" key="4">
    <source>
        <dbReference type="Proteomes" id="UP001303473"/>
    </source>
</evidence>
<accession>A0AAN6NK64</accession>
<feature type="region of interest" description="Disordered" evidence="1">
    <location>
        <begin position="74"/>
        <end position="103"/>
    </location>
</feature>
<organism evidence="3 4">
    <name type="scientific">Diplogelasinospora grovesii</name>
    <dbReference type="NCBI Taxonomy" id="303347"/>
    <lineage>
        <taxon>Eukaryota</taxon>
        <taxon>Fungi</taxon>
        <taxon>Dikarya</taxon>
        <taxon>Ascomycota</taxon>
        <taxon>Pezizomycotina</taxon>
        <taxon>Sordariomycetes</taxon>
        <taxon>Sordariomycetidae</taxon>
        <taxon>Sordariales</taxon>
        <taxon>Diplogelasinosporaceae</taxon>
        <taxon>Diplogelasinospora</taxon>
    </lineage>
</organism>
<dbReference type="AlphaFoldDB" id="A0AAN6NK64"/>
<dbReference type="Pfam" id="PF00226">
    <property type="entry name" value="DnaJ"/>
    <property type="match status" value="1"/>
</dbReference>
<feature type="domain" description="J" evidence="2">
    <location>
        <begin position="94"/>
        <end position="156"/>
    </location>
</feature>
<keyword evidence="4" id="KW-1185">Reference proteome</keyword>
<gene>
    <name evidence="3" type="ORF">QBC46DRAFT_403179</name>
</gene>
<dbReference type="PROSITE" id="PS50076">
    <property type="entry name" value="DNAJ_2"/>
    <property type="match status" value="1"/>
</dbReference>
<evidence type="ECO:0000259" key="2">
    <source>
        <dbReference type="PROSITE" id="PS50076"/>
    </source>
</evidence>
<protein>
    <recommendedName>
        <fullName evidence="2">J domain-containing protein</fullName>
    </recommendedName>
</protein>
<dbReference type="Proteomes" id="UP001303473">
    <property type="component" value="Unassembled WGS sequence"/>
</dbReference>
<dbReference type="SMART" id="SM00271">
    <property type="entry name" value="DnaJ"/>
    <property type="match status" value="1"/>
</dbReference>
<sequence>MSEADWENVDMALYTLSLYFRVLVLHWESSAATYFEVDADINVANVTWERVFADIQLLCPMEHHLAWQMDVRLESPHTHDQDGEAEGEAPGTRQPGDTVAAEEQPDPALIKKAYMKASLTHHPDKGGDTQTMAKVNEAYEVLKGPKLRRGLHRHFLGVHPLNIYAWMDILCTTAWNATCGTFLRHGLDSTSWVRDVVS</sequence>
<evidence type="ECO:0000256" key="1">
    <source>
        <dbReference type="SAM" id="MobiDB-lite"/>
    </source>
</evidence>
<comment type="caution">
    <text evidence="3">The sequence shown here is derived from an EMBL/GenBank/DDBJ whole genome shotgun (WGS) entry which is preliminary data.</text>
</comment>
<dbReference type="InterPro" id="IPR036869">
    <property type="entry name" value="J_dom_sf"/>
</dbReference>
<dbReference type="InterPro" id="IPR001623">
    <property type="entry name" value="DnaJ_domain"/>
</dbReference>
<dbReference type="CDD" id="cd06257">
    <property type="entry name" value="DnaJ"/>
    <property type="match status" value="1"/>
</dbReference>
<evidence type="ECO:0000313" key="3">
    <source>
        <dbReference type="EMBL" id="KAK3945503.1"/>
    </source>
</evidence>
<dbReference type="Gene3D" id="1.10.287.110">
    <property type="entry name" value="DnaJ domain"/>
    <property type="match status" value="1"/>
</dbReference>
<name>A0AAN6NK64_9PEZI</name>
<reference evidence="4" key="1">
    <citation type="journal article" date="2023" name="Mol. Phylogenet. Evol.">
        <title>Genome-scale phylogeny and comparative genomics of the fungal order Sordariales.</title>
        <authorList>
            <person name="Hensen N."/>
            <person name="Bonometti L."/>
            <person name="Westerberg I."/>
            <person name="Brannstrom I.O."/>
            <person name="Guillou S."/>
            <person name="Cros-Aarteil S."/>
            <person name="Calhoun S."/>
            <person name="Haridas S."/>
            <person name="Kuo A."/>
            <person name="Mondo S."/>
            <person name="Pangilinan J."/>
            <person name="Riley R."/>
            <person name="LaButti K."/>
            <person name="Andreopoulos B."/>
            <person name="Lipzen A."/>
            <person name="Chen C."/>
            <person name="Yan M."/>
            <person name="Daum C."/>
            <person name="Ng V."/>
            <person name="Clum A."/>
            <person name="Steindorff A."/>
            <person name="Ohm R.A."/>
            <person name="Martin F."/>
            <person name="Silar P."/>
            <person name="Natvig D.O."/>
            <person name="Lalanne C."/>
            <person name="Gautier V."/>
            <person name="Ament-Velasquez S.L."/>
            <person name="Kruys A."/>
            <person name="Hutchinson M.I."/>
            <person name="Powell A.J."/>
            <person name="Barry K."/>
            <person name="Miller A.N."/>
            <person name="Grigoriev I.V."/>
            <person name="Debuchy R."/>
            <person name="Gladieux P."/>
            <person name="Hiltunen Thoren M."/>
            <person name="Johannesson H."/>
        </authorList>
    </citation>
    <scope>NUCLEOTIDE SEQUENCE [LARGE SCALE GENOMIC DNA]</scope>
    <source>
        <strain evidence="4">CBS 340.73</strain>
    </source>
</reference>